<feature type="compositionally biased region" description="Basic and acidic residues" evidence="6">
    <location>
        <begin position="753"/>
        <end position="762"/>
    </location>
</feature>
<evidence type="ECO:0000256" key="2">
    <source>
        <dbReference type="ARBA" id="ARBA00008017"/>
    </source>
</evidence>
<reference evidence="9" key="1">
    <citation type="submission" date="2024-03" db="EMBL/GenBank/DDBJ databases">
        <authorList>
            <consortium name="ELIXIR-Norway"/>
            <consortium name="Elixir Norway"/>
        </authorList>
    </citation>
    <scope>NUCLEOTIDE SEQUENCE</scope>
</reference>
<dbReference type="InterPro" id="IPR023408">
    <property type="entry name" value="MscS_beta-dom_sf"/>
</dbReference>
<dbReference type="PANTHER" id="PTHR31618">
    <property type="entry name" value="MECHANOSENSITIVE ION CHANNEL PROTEIN 5"/>
    <property type="match status" value="1"/>
</dbReference>
<dbReference type="Pfam" id="PF00924">
    <property type="entry name" value="MS_channel_2nd"/>
    <property type="match status" value="1"/>
</dbReference>
<keyword evidence="10" id="KW-1185">Reference proteome</keyword>
<feature type="transmembrane region" description="Helical" evidence="7">
    <location>
        <begin position="914"/>
        <end position="932"/>
    </location>
</feature>
<dbReference type="Proteomes" id="UP001497522">
    <property type="component" value="Chromosome 14"/>
</dbReference>
<evidence type="ECO:0000256" key="1">
    <source>
        <dbReference type="ARBA" id="ARBA00004141"/>
    </source>
</evidence>
<evidence type="ECO:0000259" key="8">
    <source>
        <dbReference type="Pfam" id="PF00924"/>
    </source>
</evidence>
<feature type="transmembrane region" description="Helical" evidence="7">
    <location>
        <begin position="557"/>
        <end position="586"/>
    </location>
</feature>
<organism evidence="9 10">
    <name type="scientific">Sphagnum jensenii</name>
    <dbReference type="NCBI Taxonomy" id="128206"/>
    <lineage>
        <taxon>Eukaryota</taxon>
        <taxon>Viridiplantae</taxon>
        <taxon>Streptophyta</taxon>
        <taxon>Embryophyta</taxon>
        <taxon>Bryophyta</taxon>
        <taxon>Sphagnophytina</taxon>
        <taxon>Sphagnopsida</taxon>
        <taxon>Sphagnales</taxon>
        <taxon>Sphagnaceae</taxon>
        <taxon>Sphagnum</taxon>
    </lineage>
</organism>
<dbReference type="PANTHER" id="PTHR31618:SF23">
    <property type="entry name" value="MECHANOSENSITIVE ION CHANNEL PROTEIN"/>
    <property type="match status" value="1"/>
</dbReference>
<keyword evidence="5 7" id="KW-0472">Membrane</keyword>
<feature type="transmembrane region" description="Helical" evidence="7">
    <location>
        <begin position="606"/>
        <end position="624"/>
    </location>
</feature>
<evidence type="ECO:0000313" key="10">
    <source>
        <dbReference type="Proteomes" id="UP001497522"/>
    </source>
</evidence>
<evidence type="ECO:0000256" key="4">
    <source>
        <dbReference type="ARBA" id="ARBA00022989"/>
    </source>
</evidence>
<keyword evidence="4 7" id="KW-1133">Transmembrane helix</keyword>
<dbReference type="EMBL" id="OZ023715">
    <property type="protein sequence ID" value="CAK9864890.1"/>
    <property type="molecule type" value="Genomic_DNA"/>
</dbReference>
<gene>
    <name evidence="9" type="ORF">CSSPJE1EN2_LOCUS7885</name>
</gene>
<evidence type="ECO:0000256" key="5">
    <source>
        <dbReference type="ARBA" id="ARBA00023136"/>
    </source>
</evidence>
<evidence type="ECO:0000256" key="6">
    <source>
        <dbReference type="SAM" id="MobiDB-lite"/>
    </source>
</evidence>
<dbReference type="InterPro" id="IPR006685">
    <property type="entry name" value="MscS_channel_2nd"/>
</dbReference>
<keyword evidence="3 7" id="KW-0812">Transmembrane</keyword>
<feature type="region of interest" description="Disordered" evidence="6">
    <location>
        <begin position="248"/>
        <end position="317"/>
    </location>
</feature>
<feature type="transmembrane region" description="Helical" evidence="7">
    <location>
        <begin position="889"/>
        <end position="908"/>
    </location>
</feature>
<feature type="region of interest" description="Disordered" evidence="6">
    <location>
        <begin position="716"/>
        <end position="798"/>
    </location>
</feature>
<evidence type="ECO:0000256" key="3">
    <source>
        <dbReference type="ARBA" id="ARBA00022692"/>
    </source>
</evidence>
<protein>
    <recommendedName>
        <fullName evidence="8">Mechanosensitive ion channel MscS domain-containing protein</fullName>
    </recommendedName>
</protein>
<evidence type="ECO:0000313" key="9">
    <source>
        <dbReference type="EMBL" id="CAK9864890.1"/>
    </source>
</evidence>
<feature type="region of interest" description="Disordered" evidence="6">
    <location>
        <begin position="337"/>
        <end position="400"/>
    </location>
</feature>
<evidence type="ECO:0000256" key="7">
    <source>
        <dbReference type="SAM" id="Phobius"/>
    </source>
</evidence>
<feature type="non-terminal residue" evidence="9">
    <location>
        <position position="1119"/>
    </location>
</feature>
<feature type="compositionally biased region" description="Polar residues" evidence="6">
    <location>
        <begin position="763"/>
        <end position="773"/>
    </location>
</feature>
<sequence>MMGSVEICLRSVETHEDLRRHDACRRSVHITLQIARIVILYCTTRLLSLDLSDYSLRSSLARVACESTVHNITHLKLVGVEETSAAGIHRKDMIDLVPLSNVEKQSVIMENKRGECSCVRERIVLLLSRAATIVTEAAAAARTMAEPAGFPPLESGVAIAEDENLNASSQQQQGSDSSQQQEASDSISQAFVSREFITALLASAAADDFRNSTMNTAAASFNHQPMGAPDAHTLQSSLPLLRTKRLAAGSENVEDQSHEWSESSPPNSVKELLQVESSPQITATPAGPASSSGSNFSGDHRPQPEISSPPPPLQSKVRKPNLQALILPQELQADNGLEPSLQHGKYQNNSHKNTPIQTDSPGRMYYVMNTTCRKPPRPLTARPKTRLQDPPPLTPAVTEHVSRRRYSSIVGLGITPEQESAALFTTRGVLTRRRSMPAAGGPPESLAHSFAAATPIGKIKMIATKFFTPRGAAAAAPTSHPPIPEEEASIILQYPFLNFCKVDPLGDETIPQYKIWKETSNACVQWTQWISLMVVCVLLICSVRLQSLRKVYWYNLVLWEWLTLALVVACGRLISGFAVKLLVILIEHHYLLRKRVLYFVYGLRHAVKNFFWLSLVIATWKIIFRNNTDQETVPVITKVLWCCFTASVLWMTKVLFVKVAANSFHRAAYFDRIQDSLFHQYVLETLSHPKIGEGDDIFTWPYDLDSEQDTRPLANVTEPEQGHTNSQQSSKSSPGLRGREQPTKPVTSDVELQEERREHEHSISVSNSLRSTPPSDPAGSPGGHKKVNFNELPASNNDTTSPAEVIIAQDKLQELTSDPGKTSLSLQNFVEMLPEDKAMKAFALFEVSDEGTISKKALVKWVVNVYKERKALSLTLSDNRTVVAKLHRVLDVLMLALLLTICLLIMGVNTQKLLVAFSSILLPSVFVFGNAARSTFESLIFLFIVHPFDVGDRILVDGVSLLVEEMNILNTILLSGSNEKVYYPNSILASKPISNYNRSPDQWDAIDFQIHATTPVEKIGILKEQMGKYMESLPQFWYPTFRLLCKDIEDSNRMKMSLWMQHHLNFQVQLLDTQPHNSNLLCNNLYNKGSGVCVSESFIPTYKPTLPSYKPTLSLPTSL</sequence>
<feature type="compositionally biased region" description="Polar residues" evidence="6">
    <location>
        <begin position="345"/>
        <end position="360"/>
    </location>
</feature>
<comment type="subcellular location">
    <subcellularLocation>
        <location evidence="1">Membrane</location>
        <topology evidence="1">Multi-pass membrane protein</topology>
    </subcellularLocation>
</comment>
<proteinExistence type="inferred from homology"/>
<dbReference type="Gene3D" id="2.30.30.60">
    <property type="match status" value="1"/>
</dbReference>
<feature type="compositionally biased region" description="Low complexity" evidence="6">
    <location>
        <begin position="282"/>
        <end position="294"/>
    </location>
</feature>
<dbReference type="InterPro" id="IPR016688">
    <property type="entry name" value="MscS-like_plants/fungi"/>
</dbReference>
<feature type="non-terminal residue" evidence="9">
    <location>
        <position position="1"/>
    </location>
</feature>
<feature type="domain" description="Mechanosensitive ion channel MscS" evidence="8">
    <location>
        <begin position="940"/>
        <end position="998"/>
    </location>
</feature>
<feature type="transmembrane region" description="Helical" evidence="7">
    <location>
        <begin position="526"/>
        <end position="545"/>
    </location>
</feature>
<comment type="similarity">
    <text evidence="2">Belongs to the MscS (TC 1.A.23) family.</text>
</comment>
<accession>A0ABP1AQR2</accession>
<feature type="compositionally biased region" description="Polar residues" evidence="6">
    <location>
        <begin position="722"/>
        <end position="733"/>
    </location>
</feature>
<dbReference type="SUPFAM" id="SSF50182">
    <property type="entry name" value="Sm-like ribonucleoproteins"/>
    <property type="match status" value="1"/>
</dbReference>
<dbReference type="InterPro" id="IPR010920">
    <property type="entry name" value="LSM_dom_sf"/>
</dbReference>
<feature type="compositionally biased region" description="Low complexity" evidence="6">
    <location>
        <begin position="167"/>
        <end position="185"/>
    </location>
</feature>
<feature type="region of interest" description="Disordered" evidence="6">
    <location>
        <begin position="165"/>
        <end position="185"/>
    </location>
</feature>
<name>A0ABP1AQR2_9BRYO</name>